<sequence>MTGLLLALKGVISEDDLDVETTEKGVPQTTEIPSHSAEYRNPEGGSNTHPENVTVQIPHTQISPEVTYGISMPTEALDSPMALTSLDHPAEITTSVVDTSLDNIHPRSPNTAARTSHTFSPQTPDKPSRDDSIDSGYAEVRASTPPPLTISTPLSQWKHSTLNLLSSPFGSPTTRAFPPAQGRLSALISPRFGSSPSSMSERAPSPTERIAETVDATRRHSDDAKSRRPISLTSFPNLEKDLSPAQDDPCSFPSPSPSSLDSPGAYPALQPNITTAQGDDEETTSPAMSEVALSRKRASSTLTVMPPSVATESPPPLPESLPWAADAEDDTVTSMYGLYHSSSSDHVWSPPSPVQNYSRPSSSASFYPPRPSSAAAELHSPKSPLNDNHSTGSPFVPSRSSSALSIHVDLGSPSSTVPIGFRDQKRHGSRRAPATFHRPQPLILSPPHSGVELEQPLSSGPRSLKPLRLSMILNSSQSLASSQQSPTLVRPVVNHTQTRP</sequence>
<accession>A0ACB6ZTM9</accession>
<reference evidence="1" key="1">
    <citation type="submission" date="2019-10" db="EMBL/GenBank/DDBJ databases">
        <authorList>
            <consortium name="DOE Joint Genome Institute"/>
            <person name="Kuo A."/>
            <person name="Miyauchi S."/>
            <person name="Kiss E."/>
            <person name="Drula E."/>
            <person name="Kohler A."/>
            <person name="Sanchez-Garcia M."/>
            <person name="Andreopoulos B."/>
            <person name="Barry K.W."/>
            <person name="Bonito G."/>
            <person name="Buee M."/>
            <person name="Carver A."/>
            <person name="Chen C."/>
            <person name="Cichocki N."/>
            <person name="Clum A."/>
            <person name="Culley D."/>
            <person name="Crous P.W."/>
            <person name="Fauchery L."/>
            <person name="Girlanda M."/>
            <person name="Hayes R."/>
            <person name="Keri Z."/>
            <person name="Labutti K."/>
            <person name="Lipzen A."/>
            <person name="Lombard V."/>
            <person name="Magnuson J."/>
            <person name="Maillard F."/>
            <person name="Morin E."/>
            <person name="Murat C."/>
            <person name="Nolan M."/>
            <person name="Ohm R."/>
            <person name="Pangilinan J."/>
            <person name="Pereira M."/>
            <person name="Perotto S."/>
            <person name="Peter M."/>
            <person name="Riley R."/>
            <person name="Sitrit Y."/>
            <person name="Stielow B."/>
            <person name="Szollosi G."/>
            <person name="Zifcakova L."/>
            <person name="Stursova M."/>
            <person name="Spatafora J.W."/>
            <person name="Tedersoo L."/>
            <person name="Vaario L.-M."/>
            <person name="Yamada A."/>
            <person name="Yan M."/>
            <person name="Wang P."/>
            <person name="Xu J."/>
            <person name="Bruns T."/>
            <person name="Baldrian P."/>
            <person name="Vilgalys R."/>
            <person name="Henrissat B."/>
            <person name="Grigoriev I.V."/>
            <person name="Hibbett D."/>
            <person name="Nagy L.G."/>
            <person name="Martin F.M."/>
        </authorList>
    </citation>
    <scope>NUCLEOTIDE SEQUENCE</scope>
    <source>
        <strain evidence="1">P2</strain>
    </source>
</reference>
<gene>
    <name evidence="1" type="ORF">BDM02DRAFT_2390237</name>
</gene>
<evidence type="ECO:0000313" key="1">
    <source>
        <dbReference type="EMBL" id="KAF9652897.1"/>
    </source>
</evidence>
<protein>
    <submittedName>
        <fullName evidence="1">Uncharacterized protein</fullName>
    </submittedName>
</protein>
<reference evidence="1" key="2">
    <citation type="journal article" date="2020" name="Nat. Commun.">
        <title>Large-scale genome sequencing of mycorrhizal fungi provides insights into the early evolution of symbiotic traits.</title>
        <authorList>
            <person name="Miyauchi S."/>
            <person name="Kiss E."/>
            <person name="Kuo A."/>
            <person name="Drula E."/>
            <person name="Kohler A."/>
            <person name="Sanchez-Garcia M."/>
            <person name="Morin E."/>
            <person name="Andreopoulos B."/>
            <person name="Barry K.W."/>
            <person name="Bonito G."/>
            <person name="Buee M."/>
            <person name="Carver A."/>
            <person name="Chen C."/>
            <person name="Cichocki N."/>
            <person name="Clum A."/>
            <person name="Culley D."/>
            <person name="Crous P.W."/>
            <person name="Fauchery L."/>
            <person name="Girlanda M."/>
            <person name="Hayes R.D."/>
            <person name="Keri Z."/>
            <person name="LaButti K."/>
            <person name="Lipzen A."/>
            <person name="Lombard V."/>
            <person name="Magnuson J."/>
            <person name="Maillard F."/>
            <person name="Murat C."/>
            <person name="Nolan M."/>
            <person name="Ohm R.A."/>
            <person name="Pangilinan J."/>
            <person name="Pereira M.F."/>
            <person name="Perotto S."/>
            <person name="Peter M."/>
            <person name="Pfister S."/>
            <person name="Riley R."/>
            <person name="Sitrit Y."/>
            <person name="Stielow J.B."/>
            <person name="Szollosi G."/>
            <person name="Zifcakova L."/>
            <person name="Stursova M."/>
            <person name="Spatafora J.W."/>
            <person name="Tedersoo L."/>
            <person name="Vaario L.M."/>
            <person name="Yamada A."/>
            <person name="Yan M."/>
            <person name="Wang P."/>
            <person name="Xu J."/>
            <person name="Bruns T."/>
            <person name="Baldrian P."/>
            <person name="Vilgalys R."/>
            <person name="Dunand C."/>
            <person name="Henrissat B."/>
            <person name="Grigoriev I.V."/>
            <person name="Hibbett D."/>
            <person name="Nagy L.G."/>
            <person name="Martin F.M."/>
        </authorList>
    </citation>
    <scope>NUCLEOTIDE SEQUENCE</scope>
    <source>
        <strain evidence="1">P2</strain>
    </source>
</reference>
<comment type="caution">
    <text evidence="1">The sequence shown here is derived from an EMBL/GenBank/DDBJ whole genome shotgun (WGS) entry which is preliminary data.</text>
</comment>
<dbReference type="Proteomes" id="UP000886501">
    <property type="component" value="Unassembled WGS sequence"/>
</dbReference>
<keyword evidence="2" id="KW-1185">Reference proteome</keyword>
<dbReference type="EMBL" id="MU117966">
    <property type="protein sequence ID" value="KAF9652897.1"/>
    <property type="molecule type" value="Genomic_DNA"/>
</dbReference>
<organism evidence="1 2">
    <name type="scientific">Thelephora ganbajun</name>
    <name type="common">Ganba fungus</name>
    <dbReference type="NCBI Taxonomy" id="370292"/>
    <lineage>
        <taxon>Eukaryota</taxon>
        <taxon>Fungi</taxon>
        <taxon>Dikarya</taxon>
        <taxon>Basidiomycota</taxon>
        <taxon>Agaricomycotina</taxon>
        <taxon>Agaricomycetes</taxon>
        <taxon>Thelephorales</taxon>
        <taxon>Thelephoraceae</taxon>
        <taxon>Thelephora</taxon>
    </lineage>
</organism>
<proteinExistence type="predicted"/>
<name>A0ACB6ZTM9_THEGA</name>
<evidence type="ECO:0000313" key="2">
    <source>
        <dbReference type="Proteomes" id="UP000886501"/>
    </source>
</evidence>